<dbReference type="EMBL" id="SJPW01000008">
    <property type="protein sequence ID" value="TWU46085.1"/>
    <property type="molecule type" value="Genomic_DNA"/>
</dbReference>
<gene>
    <name evidence="1" type="ORF">Poly51_54800</name>
</gene>
<proteinExistence type="predicted"/>
<protein>
    <submittedName>
        <fullName evidence="1">Uncharacterized protein</fullName>
    </submittedName>
</protein>
<name>A0A5C6EC81_9BACT</name>
<sequence>MRKEVKRSLLLWPAAASATITAAAWIGIQVPVYQSLHPTTASQAPAQSMASVRVAAFRQSVAAWTKSAKRSASKPSGKCLSSASLSSADITPLEPTGPSTQPSANLMSLSSGSLADRSEYGSRGVRLPARVASVFGEGERLFLLAPVRDPKQELAGLARQLHDEAASRFDVASGTCIVSDVPMSTRTLQSLRNRSRVIQTAPVEANAVGSVEETVGADTFELTPAAIKPNAITVATPVAEKPQPKVAARKSSLPESNRVLAKPARIEKPVLETLFAGDEEEQSYVTDLPQIKMSVRSDQLTKKSASDWPAGWPVTSQLDNQLQSLTASTVDPQIADWSQQVQSALGQLRSLHRLGDAEAGDVLAELDLVARSGEIAAERLDDRDQQTKWLQAVHALNRRLRVWRPVWEVTRNSQSTWMVSDQVSDAKPASVSTEEVLAAVEIVRNELTETGDEDGWAAYLLLDEIQTAANSQFREVARREERSIVAQRLLSRLSWHALQEDHLQWLDRASVRTLASVIRPWARGAVDYADLMDQIERQESDALDMAAIEIADAVQTLRYADNPQAVEIASSLESYYRNANVRIAISQTMLNRMLPTIDPKSVPLNTTMLGTRVRGTSDISSNLAIQLTPAADRWAMQLQTLGNVTTRSTGFNGPVALRTTGSSSFVAATPIEVSSDGVRTGNVSVDVQGNTRLRGVRSDYDSWPLVGTLVRSIAESRYDQASPMSNRLANRKIKTEVSSEIQTRLNEQVGAASAQLSSLVLGPLGKLQLDPQVIDMQTTNERLLARYRLAGDWQLAAFTPRPRAPQSSLMSLQVHQSAINNTLEQLVPRDKPTAIEEVLSQAATLFGQELTMPDDMPEGVTIQFARTRPITVEIEDGQLWVTMRIVRLNQGSRVDLTQFIVRAAFTPQVNGLEASLVREGHLRISGPGMSMRERLPVRAIFNKVLAQSRPLPLTLPMMTQHPSMKGLAVSQLELRGGWIGMAFSEATAPRIALQTLGTDR</sequence>
<comment type="caution">
    <text evidence="1">The sequence shown here is derived from an EMBL/GenBank/DDBJ whole genome shotgun (WGS) entry which is preliminary data.</text>
</comment>
<organism evidence="1 2">
    <name type="scientific">Rubripirellula tenax</name>
    <dbReference type="NCBI Taxonomy" id="2528015"/>
    <lineage>
        <taxon>Bacteria</taxon>
        <taxon>Pseudomonadati</taxon>
        <taxon>Planctomycetota</taxon>
        <taxon>Planctomycetia</taxon>
        <taxon>Pirellulales</taxon>
        <taxon>Pirellulaceae</taxon>
        <taxon>Rubripirellula</taxon>
    </lineage>
</organism>
<accession>A0A5C6EC81</accession>
<dbReference type="RefSeq" id="WP_146461750.1">
    <property type="nucleotide sequence ID" value="NZ_SJPW01000008.1"/>
</dbReference>
<reference evidence="1 2" key="1">
    <citation type="submission" date="2019-02" db="EMBL/GenBank/DDBJ databases">
        <title>Deep-cultivation of Planctomycetes and their phenomic and genomic characterization uncovers novel biology.</title>
        <authorList>
            <person name="Wiegand S."/>
            <person name="Jogler M."/>
            <person name="Boedeker C."/>
            <person name="Pinto D."/>
            <person name="Vollmers J."/>
            <person name="Rivas-Marin E."/>
            <person name="Kohn T."/>
            <person name="Peeters S.H."/>
            <person name="Heuer A."/>
            <person name="Rast P."/>
            <person name="Oberbeckmann S."/>
            <person name="Bunk B."/>
            <person name="Jeske O."/>
            <person name="Meyerdierks A."/>
            <person name="Storesund J.E."/>
            <person name="Kallscheuer N."/>
            <person name="Luecker S."/>
            <person name="Lage O.M."/>
            <person name="Pohl T."/>
            <person name="Merkel B.J."/>
            <person name="Hornburger P."/>
            <person name="Mueller R.-W."/>
            <person name="Bruemmer F."/>
            <person name="Labrenz M."/>
            <person name="Spormann A.M."/>
            <person name="Op Den Camp H."/>
            <person name="Overmann J."/>
            <person name="Amann R."/>
            <person name="Jetten M.S.M."/>
            <person name="Mascher T."/>
            <person name="Medema M.H."/>
            <person name="Devos D.P."/>
            <person name="Kaster A.-K."/>
            <person name="Ovreas L."/>
            <person name="Rohde M."/>
            <person name="Galperin M.Y."/>
            <person name="Jogler C."/>
        </authorList>
    </citation>
    <scope>NUCLEOTIDE SEQUENCE [LARGE SCALE GENOMIC DNA]</scope>
    <source>
        <strain evidence="1 2">Poly51</strain>
    </source>
</reference>
<dbReference type="AlphaFoldDB" id="A0A5C6EC81"/>
<evidence type="ECO:0000313" key="1">
    <source>
        <dbReference type="EMBL" id="TWU46085.1"/>
    </source>
</evidence>
<keyword evidence="2" id="KW-1185">Reference proteome</keyword>
<evidence type="ECO:0000313" key="2">
    <source>
        <dbReference type="Proteomes" id="UP000318288"/>
    </source>
</evidence>
<dbReference type="OrthoDB" id="245674at2"/>
<dbReference type="Proteomes" id="UP000318288">
    <property type="component" value="Unassembled WGS sequence"/>
</dbReference>